<dbReference type="Proteomes" id="UP000076154">
    <property type="component" value="Unassembled WGS sequence"/>
</dbReference>
<proteinExistence type="predicted"/>
<dbReference type="OrthoDB" id="3264586at2759"/>
<comment type="caution">
    <text evidence="2">The sequence shown here is derived from an EMBL/GenBank/DDBJ whole genome shotgun (WGS) entry which is preliminary data.</text>
</comment>
<reference evidence="2" key="1">
    <citation type="submission" date="2018-04" db="EMBL/GenBank/DDBJ databases">
        <title>Whole genome sequencing of Hypsizygus marmoreus.</title>
        <authorList>
            <person name="Choi I.-G."/>
            <person name="Min B."/>
            <person name="Kim J.-G."/>
            <person name="Kim S."/>
            <person name="Oh Y.-L."/>
            <person name="Kong W.-S."/>
            <person name="Park H."/>
            <person name="Jeong J."/>
            <person name="Song E.-S."/>
        </authorList>
    </citation>
    <scope>NUCLEOTIDE SEQUENCE [LARGE SCALE GENOMIC DNA]</scope>
    <source>
        <strain evidence="2">51987-8</strain>
    </source>
</reference>
<evidence type="ECO:0000313" key="3">
    <source>
        <dbReference type="Proteomes" id="UP000076154"/>
    </source>
</evidence>
<name>A0A369JPS6_HYPMA</name>
<keyword evidence="3" id="KW-1185">Reference proteome</keyword>
<dbReference type="AlphaFoldDB" id="A0A369JPS6"/>
<accession>A0A369JPS6</accession>
<sequence length="250" mass="28087">METRLLGRDPRLDSVSSTTQRSEYIIGPGITLLETMARSPKQPATKPPPSRPTRASAPVRFIDEGDLEEDILDENQSAREAEESQFEGDISTILRDHQERQAKKASARSNTFQTQKKAIYAAARKNSKELSRAGTEYIENARARIMELRAQEVSPEKHFGDFEHLCTAQEASVDSLLSLYPSLLDDLASQRSDEINAASQMLEANPARRKAALKRFSRNARVRVEEVRENERTATDASALIKHYKNLLCS</sequence>
<protein>
    <submittedName>
        <fullName evidence="2">Uncharacterized protein</fullName>
    </submittedName>
</protein>
<feature type="region of interest" description="Disordered" evidence="1">
    <location>
        <begin position="1"/>
        <end position="62"/>
    </location>
</feature>
<gene>
    <name evidence="2" type="ORF">Hypma_011849</name>
</gene>
<organism evidence="2 3">
    <name type="scientific">Hypsizygus marmoreus</name>
    <name type="common">White beech mushroom</name>
    <name type="synonym">Agaricus marmoreus</name>
    <dbReference type="NCBI Taxonomy" id="39966"/>
    <lineage>
        <taxon>Eukaryota</taxon>
        <taxon>Fungi</taxon>
        <taxon>Dikarya</taxon>
        <taxon>Basidiomycota</taxon>
        <taxon>Agaricomycotina</taxon>
        <taxon>Agaricomycetes</taxon>
        <taxon>Agaricomycetidae</taxon>
        <taxon>Agaricales</taxon>
        <taxon>Tricholomatineae</taxon>
        <taxon>Lyophyllaceae</taxon>
        <taxon>Hypsizygus</taxon>
    </lineage>
</organism>
<evidence type="ECO:0000313" key="2">
    <source>
        <dbReference type="EMBL" id="RDB21384.1"/>
    </source>
</evidence>
<evidence type="ECO:0000256" key="1">
    <source>
        <dbReference type="SAM" id="MobiDB-lite"/>
    </source>
</evidence>
<dbReference type="EMBL" id="LUEZ02000055">
    <property type="protein sequence ID" value="RDB21384.1"/>
    <property type="molecule type" value="Genomic_DNA"/>
</dbReference>
<dbReference type="InParanoid" id="A0A369JPS6"/>
<feature type="compositionally biased region" description="Basic and acidic residues" evidence="1">
    <location>
        <begin position="1"/>
        <end position="12"/>
    </location>
</feature>